<name>V7B7F7_PHAVU</name>
<keyword evidence="2" id="KW-1185">Reference proteome</keyword>
<evidence type="ECO:0000313" key="1">
    <source>
        <dbReference type="EMBL" id="ESW12788.1"/>
    </source>
</evidence>
<dbReference type="STRING" id="3885.V7B7F7"/>
<accession>V7B7F7</accession>
<dbReference type="EMBL" id="CM002295">
    <property type="protein sequence ID" value="ESW12788.1"/>
    <property type="molecule type" value="Genomic_DNA"/>
</dbReference>
<gene>
    <name evidence="1" type="ORF">PHAVU_008G142700g</name>
</gene>
<sequence>MTDSGVSPAWLDVSSKVNQHGATVEQRITLRQLQVKKSHCGRRSRSLQYHNVTFHRRTRRCESHIWDCRKQVYLVMMARIWLLSMSIWLMET</sequence>
<dbReference type="AlphaFoldDB" id="V7B7F7"/>
<dbReference type="Proteomes" id="UP000000226">
    <property type="component" value="Chromosome 8"/>
</dbReference>
<protein>
    <submittedName>
        <fullName evidence="1">Uncharacterized protein</fullName>
    </submittedName>
</protein>
<organism evidence="1 2">
    <name type="scientific">Phaseolus vulgaris</name>
    <name type="common">Kidney bean</name>
    <name type="synonym">French bean</name>
    <dbReference type="NCBI Taxonomy" id="3885"/>
    <lineage>
        <taxon>Eukaryota</taxon>
        <taxon>Viridiplantae</taxon>
        <taxon>Streptophyta</taxon>
        <taxon>Embryophyta</taxon>
        <taxon>Tracheophyta</taxon>
        <taxon>Spermatophyta</taxon>
        <taxon>Magnoliopsida</taxon>
        <taxon>eudicotyledons</taxon>
        <taxon>Gunneridae</taxon>
        <taxon>Pentapetalae</taxon>
        <taxon>rosids</taxon>
        <taxon>fabids</taxon>
        <taxon>Fabales</taxon>
        <taxon>Fabaceae</taxon>
        <taxon>Papilionoideae</taxon>
        <taxon>50 kb inversion clade</taxon>
        <taxon>NPAAA clade</taxon>
        <taxon>indigoferoid/millettioid clade</taxon>
        <taxon>Phaseoleae</taxon>
        <taxon>Phaseolus</taxon>
    </lineage>
</organism>
<evidence type="ECO:0000313" key="2">
    <source>
        <dbReference type="Proteomes" id="UP000000226"/>
    </source>
</evidence>
<reference evidence="2" key="1">
    <citation type="journal article" date="2014" name="Nat. Genet.">
        <title>A reference genome for common bean and genome-wide analysis of dual domestications.</title>
        <authorList>
            <person name="Schmutz J."/>
            <person name="McClean P.E."/>
            <person name="Mamidi S."/>
            <person name="Wu G.A."/>
            <person name="Cannon S.B."/>
            <person name="Grimwood J."/>
            <person name="Jenkins J."/>
            <person name="Shu S."/>
            <person name="Song Q."/>
            <person name="Chavarro C."/>
            <person name="Torres-Torres M."/>
            <person name="Geffroy V."/>
            <person name="Moghaddam S.M."/>
            <person name="Gao D."/>
            <person name="Abernathy B."/>
            <person name="Barry K."/>
            <person name="Blair M."/>
            <person name="Brick M.A."/>
            <person name="Chovatia M."/>
            <person name="Gepts P."/>
            <person name="Goodstein D.M."/>
            <person name="Gonzales M."/>
            <person name="Hellsten U."/>
            <person name="Hyten D.L."/>
            <person name="Jia G."/>
            <person name="Kelly J.D."/>
            <person name="Kudrna D."/>
            <person name="Lee R."/>
            <person name="Richard M.M."/>
            <person name="Miklas P.N."/>
            <person name="Osorno J.M."/>
            <person name="Rodrigues J."/>
            <person name="Thareau V."/>
            <person name="Urrea C.A."/>
            <person name="Wang M."/>
            <person name="Yu Y."/>
            <person name="Zhang M."/>
            <person name="Wing R.A."/>
            <person name="Cregan P.B."/>
            <person name="Rokhsar D.S."/>
            <person name="Jackson S.A."/>
        </authorList>
    </citation>
    <scope>NUCLEOTIDE SEQUENCE [LARGE SCALE GENOMIC DNA]</scope>
    <source>
        <strain evidence="2">cv. G19833</strain>
    </source>
</reference>
<dbReference type="Gramene" id="ESW12788">
    <property type="protein sequence ID" value="ESW12788"/>
    <property type="gene ID" value="PHAVU_008G142700g"/>
</dbReference>
<proteinExistence type="predicted"/>